<keyword evidence="5" id="KW-1185">Reference proteome</keyword>
<evidence type="ECO:0000256" key="2">
    <source>
        <dbReference type="ARBA" id="ARBA00022679"/>
    </source>
</evidence>
<dbReference type="AlphaFoldDB" id="A0A6C2ULQ0"/>
<name>A0A6C2ULQ0_9BACT</name>
<dbReference type="PANTHER" id="PTHR12526:SF510">
    <property type="entry name" value="D-INOSITOL 3-PHOSPHATE GLYCOSYLTRANSFERASE"/>
    <property type="match status" value="1"/>
</dbReference>
<evidence type="ECO:0000313" key="5">
    <source>
        <dbReference type="Proteomes" id="UP000346198"/>
    </source>
</evidence>
<protein>
    <recommendedName>
        <fullName evidence="3">Glycosyltransferase subfamily 4-like N-terminal domain-containing protein</fullName>
    </recommendedName>
</protein>
<keyword evidence="2" id="KW-0808">Transferase</keyword>
<dbReference type="EMBL" id="CAAHFH010000002">
    <property type="protein sequence ID" value="VGO21038.1"/>
    <property type="molecule type" value="Genomic_DNA"/>
</dbReference>
<dbReference type="Proteomes" id="UP000346198">
    <property type="component" value="Unassembled WGS sequence"/>
</dbReference>
<dbReference type="SUPFAM" id="SSF53756">
    <property type="entry name" value="UDP-Glycosyltransferase/glycogen phosphorylase"/>
    <property type="match status" value="1"/>
</dbReference>
<dbReference type="GO" id="GO:0016757">
    <property type="term" value="F:glycosyltransferase activity"/>
    <property type="evidence" value="ECO:0007669"/>
    <property type="project" value="UniProtKB-KW"/>
</dbReference>
<evidence type="ECO:0000256" key="1">
    <source>
        <dbReference type="ARBA" id="ARBA00022676"/>
    </source>
</evidence>
<dbReference type="CDD" id="cd03801">
    <property type="entry name" value="GT4_PimA-like"/>
    <property type="match status" value="1"/>
</dbReference>
<feature type="domain" description="Glycosyltransferase subfamily 4-like N-terminal" evidence="3">
    <location>
        <begin position="69"/>
        <end position="180"/>
    </location>
</feature>
<dbReference type="Pfam" id="PF13692">
    <property type="entry name" value="Glyco_trans_1_4"/>
    <property type="match status" value="1"/>
</dbReference>
<dbReference type="Gene3D" id="3.40.50.2000">
    <property type="entry name" value="Glycogen Phosphorylase B"/>
    <property type="match status" value="2"/>
</dbReference>
<dbReference type="Pfam" id="PF13439">
    <property type="entry name" value="Glyco_transf_4"/>
    <property type="match status" value="1"/>
</dbReference>
<evidence type="ECO:0000313" key="4">
    <source>
        <dbReference type="EMBL" id="VGO21038.1"/>
    </source>
</evidence>
<proteinExistence type="predicted"/>
<sequence length="361" mass="40010">MKILVYDDNPDFGGHQIMACLGVEALASDPLLEITFMLNPANRRLADRLATIENIQTLESPCTTRRLQGLRNRIDRRGIRTVEKHLQILKPDLVLCIQGDIEDASQGVIAVRRAGIKCVSYIAIPHRMAVMGAKLGALRDRVNQYLFNQPDRFITISDSMQALLIERGVKKPITIVPNGIPEPSGSIITTHGSRLTLGLLGRIEFNQKQQDFMVRAFCKNPVTFKECRLLIAGDGPDQEKLKALIIGNKNITIQPWQQDAEAFYAAIDFLVIPSRFEGLPLIMLEALARGVPVIGSARDGMKDMLPKAWTFETENSDALAETFSALRKNGAPEITRLQEKVLSENSLSAFKTAFCKAVTGN</sequence>
<reference evidence="4 5" key="1">
    <citation type="submission" date="2019-04" db="EMBL/GenBank/DDBJ databases">
        <authorList>
            <person name="Van Vliet M D."/>
        </authorList>
    </citation>
    <scope>NUCLEOTIDE SEQUENCE [LARGE SCALE GENOMIC DNA]</scope>
    <source>
        <strain evidence="4 5">F21</strain>
    </source>
</reference>
<evidence type="ECO:0000259" key="3">
    <source>
        <dbReference type="Pfam" id="PF13439"/>
    </source>
</evidence>
<gene>
    <name evidence="4" type="ORF">SCARR_03107</name>
</gene>
<keyword evidence="1" id="KW-0328">Glycosyltransferase</keyword>
<dbReference type="RefSeq" id="WP_136062527.1">
    <property type="nucleotide sequence ID" value="NZ_CAAHFH010000002.1"/>
</dbReference>
<dbReference type="InterPro" id="IPR028098">
    <property type="entry name" value="Glyco_trans_4-like_N"/>
</dbReference>
<dbReference type="PANTHER" id="PTHR12526">
    <property type="entry name" value="GLYCOSYLTRANSFERASE"/>
    <property type="match status" value="1"/>
</dbReference>
<accession>A0A6C2ULQ0</accession>
<organism evidence="4 5">
    <name type="scientific">Pontiella sulfatireligans</name>
    <dbReference type="NCBI Taxonomy" id="2750658"/>
    <lineage>
        <taxon>Bacteria</taxon>
        <taxon>Pseudomonadati</taxon>
        <taxon>Kiritimatiellota</taxon>
        <taxon>Kiritimatiellia</taxon>
        <taxon>Kiritimatiellales</taxon>
        <taxon>Pontiellaceae</taxon>
        <taxon>Pontiella</taxon>
    </lineage>
</organism>